<evidence type="ECO:0000313" key="1">
    <source>
        <dbReference type="EMBL" id="OWK97227.1"/>
    </source>
</evidence>
<reference evidence="1 2" key="2">
    <citation type="submission" date="2017-05" db="EMBL/GenBank/DDBJ databases">
        <title>Genome of Chryseobacterium haifense.</title>
        <authorList>
            <person name="Newman J.D."/>
        </authorList>
    </citation>
    <scope>NUCLEOTIDE SEQUENCE [LARGE SCALE GENOMIC DNA]</scope>
    <source>
        <strain evidence="1 2">DSM 19056</strain>
    </source>
</reference>
<organism evidence="1 2">
    <name type="scientific">Kaistella haifensis DSM 19056</name>
    <dbReference type="NCBI Taxonomy" id="1450526"/>
    <lineage>
        <taxon>Bacteria</taxon>
        <taxon>Pseudomonadati</taxon>
        <taxon>Bacteroidota</taxon>
        <taxon>Flavobacteriia</taxon>
        <taxon>Flavobacteriales</taxon>
        <taxon>Weeksellaceae</taxon>
        <taxon>Chryseobacterium group</taxon>
        <taxon>Kaistella</taxon>
    </lineage>
</organism>
<comment type="caution">
    <text evidence="1">The sequence shown here is derived from an EMBL/GenBank/DDBJ whole genome shotgun (WGS) entry which is preliminary data.</text>
</comment>
<dbReference type="Proteomes" id="UP000197587">
    <property type="component" value="Unassembled WGS sequence"/>
</dbReference>
<dbReference type="AlphaFoldDB" id="A0A246B744"/>
<evidence type="ECO:0008006" key="3">
    <source>
        <dbReference type="Google" id="ProtNLM"/>
    </source>
</evidence>
<dbReference type="PANTHER" id="PTHR35609:SF1">
    <property type="entry name" value="MACRO DOMAIN-CONTAINING PROTEIN"/>
    <property type="match status" value="1"/>
</dbReference>
<sequence length="330" mass="37014">MWFRNLMGFNEINPLQVQENIAIDGELMTSLVNGKSYQHGVFEVPTLKELKNRIDLSVFDGNIKIKEIIGNVRALHCLRDNENAMFQAASQFNMLEMISPSVTPEMGVDRYENDHTQGPACAIACGAGTIYRNYFAPINGKKGQTSDNQLDGLEEIGKFFGNDKSALWKMQNGYCFPTEKGLKTISESILKMKIEDYESLKSLMKTGIQWNTEVTNCAQRHLVSQIYCSALPIGYSSIYSGDWKEFASLVLDATYESAFYAATENYQKTGCPILYLTLVGGGVFQNDLSWILSAIKSSLEKFRNVPLDVRIVSYGKSDPVIADFVKGFRR</sequence>
<gene>
    <name evidence="1" type="ORF">AP75_12410</name>
</gene>
<evidence type="ECO:0000313" key="2">
    <source>
        <dbReference type="Proteomes" id="UP000197587"/>
    </source>
</evidence>
<accession>A0A246B744</accession>
<reference evidence="1 2" key="1">
    <citation type="submission" date="2014-01" db="EMBL/GenBank/DDBJ databases">
        <authorList>
            <consortium name="Genome Consortium for Active Teaching"/>
            <person name="Sontag T.C."/>
            <person name="Newman J.D."/>
        </authorList>
    </citation>
    <scope>NUCLEOTIDE SEQUENCE [LARGE SCALE GENOMIC DNA]</scope>
    <source>
        <strain evidence="1 2">DSM 19056</strain>
    </source>
</reference>
<proteinExistence type="predicted"/>
<dbReference type="EMBL" id="JASZ02000035">
    <property type="protein sequence ID" value="OWK97227.1"/>
    <property type="molecule type" value="Genomic_DNA"/>
</dbReference>
<dbReference type="PANTHER" id="PTHR35609">
    <property type="entry name" value="MACRO DOMAIN-CONTAINING PROTEIN"/>
    <property type="match status" value="1"/>
</dbReference>
<name>A0A246B744_9FLAO</name>
<keyword evidence="2" id="KW-1185">Reference proteome</keyword>
<protein>
    <recommendedName>
        <fullName evidence="3">Macro domain-containing protein</fullName>
    </recommendedName>
</protein>
<dbReference type="RefSeq" id="WP_031503663.1">
    <property type="nucleotide sequence ID" value="NZ_JASZ02000035.1"/>
</dbReference>